<dbReference type="GO" id="GO:0005737">
    <property type="term" value="C:cytoplasm"/>
    <property type="evidence" value="ECO:0007669"/>
    <property type="project" value="TreeGrafter"/>
</dbReference>
<feature type="compositionally biased region" description="Low complexity" evidence="1">
    <location>
        <begin position="229"/>
        <end position="243"/>
    </location>
</feature>
<feature type="compositionally biased region" description="Low complexity" evidence="1">
    <location>
        <begin position="250"/>
        <end position="262"/>
    </location>
</feature>
<dbReference type="SMART" id="SM00315">
    <property type="entry name" value="RGS"/>
    <property type="match status" value="1"/>
</dbReference>
<dbReference type="InterPro" id="IPR048074">
    <property type="entry name" value="RGS22_RGS_fourth"/>
</dbReference>
<feature type="domain" description="RGS" evidence="2">
    <location>
        <begin position="1013"/>
        <end position="1137"/>
    </location>
</feature>
<feature type="compositionally biased region" description="Polar residues" evidence="1">
    <location>
        <begin position="725"/>
        <end position="737"/>
    </location>
</feature>
<keyword evidence="4" id="KW-1185">Reference proteome</keyword>
<dbReference type="PANTHER" id="PTHR46583:SF1">
    <property type="entry name" value="REGULATOR OF G-PROTEIN SIGNALING 22"/>
    <property type="match status" value="1"/>
</dbReference>
<feature type="non-terminal residue" evidence="3">
    <location>
        <position position="1509"/>
    </location>
</feature>
<evidence type="ECO:0000256" key="1">
    <source>
        <dbReference type="SAM" id="MobiDB-lite"/>
    </source>
</evidence>
<feature type="domain" description="RGS" evidence="2">
    <location>
        <begin position="1182"/>
        <end position="1289"/>
    </location>
</feature>
<dbReference type="GO" id="GO:0005634">
    <property type="term" value="C:nucleus"/>
    <property type="evidence" value="ECO:0007669"/>
    <property type="project" value="TreeGrafter"/>
</dbReference>
<reference evidence="3" key="1">
    <citation type="journal article" date="2019" name="bioRxiv">
        <title>The Genome of the Zebra Mussel, Dreissena polymorpha: A Resource for Invasive Species Research.</title>
        <authorList>
            <person name="McCartney M.A."/>
            <person name="Auch B."/>
            <person name="Kono T."/>
            <person name="Mallez S."/>
            <person name="Zhang Y."/>
            <person name="Obille A."/>
            <person name="Becker A."/>
            <person name="Abrahante J.E."/>
            <person name="Garbe J."/>
            <person name="Badalamenti J.P."/>
            <person name="Herman A."/>
            <person name="Mangelson H."/>
            <person name="Liachko I."/>
            <person name="Sullivan S."/>
            <person name="Sone E.D."/>
            <person name="Koren S."/>
            <person name="Silverstein K.A.T."/>
            <person name="Beckman K.B."/>
            <person name="Gohl D.M."/>
        </authorList>
    </citation>
    <scope>NUCLEOTIDE SEQUENCE</scope>
    <source>
        <strain evidence="3">Duluth1</strain>
        <tissue evidence="3">Whole animal</tissue>
    </source>
</reference>
<name>A0A9D3YG61_DREPO</name>
<feature type="compositionally biased region" description="Basic and acidic residues" evidence="1">
    <location>
        <begin position="341"/>
        <end position="358"/>
    </location>
</feature>
<reference evidence="3" key="2">
    <citation type="submission" date="2020-11" db="EMBL/GenBank/DDBJ databases">
        <authorList>
            <person name="McCartney M.A."/>
            <person name="Auch B."/>
            <person name="Kono T."/>
            <person name="Mallez S."/>
            <person name="Becker A."/>
            <person name="Gohl D.M."/>
            <person name="Silverstein K.A.T."/>
            <person name="Koren S."/>
            <person name="Bechman K.B."/>
            <person name="Herman A."/>
            <person name="Abrahante J.E."/>
            <person name="Garbe J."/>
        </authorList>
    </citation>
    <scope>NUCLEOTIDE SEQUENCE</scope>
    <source>
        <strain evidence="3">Duluth1</strain>
        <tissue evidence="3">Whole animal</tissue>
    </source>
</reference>
<feature type="compositionally biased region" description="Polar residues" evidence="1">
    <location>
        <begin position="1488"/>
        <end position="1497"/>
    </location>
</feature>
<feature type="compositionally biased region" description="Low complexity" evidence="1">
    <location>
        <begin position="786"/>
        <end position="808"/>
    </location>
</feature>
<feature type="compositionally biased region" description="Polar residues" evidence="1">
    <location>
        <begin position="748"/>
        <end position="767"/>
    </location>
</feature>
<dbReference type="SUPFAM" id="SSF48097">
    <property type="entry name" value="Regulator of G-protein signaling, RGS"/>
    <property type="match status" value="4"/>
</dbReference>
<feature type="region of interest" description="Disordered" evidence="1">
    <location>
        <begin position="214"/>
        <end position="263"/>
    </location>
</feature>
<feature type="region of interest" description="Disordered" evidence="1">
    <location>
        <begin position="324"/>
        <end position="361"/>
    </location>
</feature>
<dbReference type="PANTHER" id="PTHR46583">
    <property type="entry name" value="REGULATOR OF G-PROTEIN SIGNALING 22"/>
    <property type="match status" value="1"/>
</dbReference>
<comment type="caution">
    <text evidence="3">The sequence shown here is derived from an EMBL/GenBank/DDBJ whole genome shotgun (WGS) entry which is preliminary data.</text>
</comment>
<accession>A0A9D3YG61</accession>
<dbReference type="PROSITE" id="PS50132">
    <property type="entry name" value="RGS"/>
    <property type="match status" value="3"/>
</dbReference>
<dbReference type="GO" id="GO:0001965">
    <property type="term" value="F:G-protein alpha-subunit binding"/>
    <property type="evidence" value="ECO:0007669"/>
    <property type="project" value="InterPro"/>
</dbReference>
<dbReference type="Proteomes" id="UP000828390">
    <property type="component" value="Unassembled WGS sequence"/>
</dbReference>
<dbReference type="InterPro" id="IPR036305">
    <property type="entry name" value="RGS_sf"/>
</dbReference>
<dbReference type="Gene3D" id="1.10.167.10">
    <property type="entry name" value="Regulator of G-protein Signalling 4, domain 2"/>
    <property type="match status" value="3"/>
</dbReference>
<dbReference type="EMBL" id="JAIWYP010000016">
    <property type="protein sequence ID" value="KAH3697579.1"/>
    <property type="molecule type" value="Genomic_DNA"/>
</dbReference>
<dbReference type="Pfam" id="PF00615">
    <property type="entry name" value="RGS"/>
    <property type="match status" value="3"/>
</dbReference>
<evidence type="ECO:0000259" key="2">
    <source>
        <dbReference type="PROSITE" id="PS50132"/>
    </source>
</evidence>
<gene>
    <name evidence="3" type="ORF">DPMN_085082</name>
</gene>
<proteinExistence type="predicted"/>
<feature type="region of interest" description="Disordered" evidence="1">
    <location>
        <begin position="1414"/>
        <end position="1509"/>
    </location>
</feature>
<feature type="region of interest" description="Disordered" evidence="1">
    <location>
        <begin position="723"/>
        <end position="811"/>
    </location>
</feature>
<feature type="region of interest" description="Disordered" evidence="1">
    <location>
        <begin position="1330"/>
        <end position="1355"/>
    </location>
</feature>
<dbReference type="CDD" id="cd08725">
    <property type="entry name" value="RGS_RGS22_4"/>
    <property type="match status" value="1"/>
</dbReference>
<dbReference type="InterPro" id="IPR042651">
    <property type="entry name" value="Rgs22"/>
</dbReference>
<feature type="domain" description="RGS" evidence="2">
    <location>
        <begin position="843"/>
        <end position="937"/>
    </location>
</feature>
<dbReference type="InterPro" id="IPR044926">
    <property type="entry name" value="RGS_subdomain_2"/>
</dbReference>
<evidence type="ECO:0000313" key="3">
    <source>
        <dbReference type="EMBL" id="KAH3697579.1"/>
    </source>
</evidence>
<organism evidence="3 4">
    <name type="scientific">Dreissena polymorpha</name>
    <name type="common">Zebra mussel</name>
    <name type="synonym">Mytilus polymorpha</name>
    <dbReference type="NCBI Taxonomy" id="45954"/>
    <lineage>
        <taxon>Eukaryota</taxon>
        <taxon>Metazoa</taxon>
        <taxon>Spiralia</taxon>
        <taxon>Lophotrochozoa</taxon>
        <taxon>Mollusca</taxon>
        <taxon>Bivalvia</taxon>
        <taxon>Autobranchia</taxon>
        <taxon>Heteroconchia</taxon>
        <taxon>Euheterodonta</taxon>
        <taxon>Imparidentia</taxon>
        <taxon>Neoheterodontei</taxon>
        <taxon>Myida</taxon>
        <taxon>Dreissenoidea</taxon>
        <taxon>Dreissenidae</taxon>
        <taxon>Dreissena</taxon>
    </lineage>
</organism>
<evidence type="ECO:0000313" key="4">
    <source>
        <dbReference type="Proteomes" id="UP000828390"/>
    </source>
</evidence>
<dbReference type="GO" id="GO:0009966">
    <property type="term" value="P:regulation of signal transduction"/>
    <property type="evidence" value="ECO:0007669"/>
    <property type="project" value="InterPro"/>
</dbReference>
<protein>
    <recommendedName>
        <fullName evidence="2">RGS domain-containing protein</fullName>
    </recommendedName>
</protein>
<sequence>PIEVDFDEVEDFLATDELFVDYFNIFLALPTFPEPLCFNKETGGFEVLSPAKKELARQIKEALRSQNRTPRIYRIAKKHSFMDIPLIPMEDDKEPKNLEIHTSFTVTTLNKEQGIHWVKAERLPSFLESELYLEYRLAKLLSQARITGEHGEYVLMKIDFKPRPDKAKKKKDDEEIKVDPKEALMVDMYVCMGNASTTETDAWYATAKIATERVTVTTPSRPGSERPRPLSSTRPTSARPSSAYSDPYNRSDSGIGSSVRSSTQTSKYISQYHQKYPMTESDADLLKSKLYSTDGKPTTPRISDKLCVVDQSRPYSSIVYSVPKGSGSVESMNDSDLGIYDDVKRDNDDEKDSGKGDDEAVDVNDSMATETEVHVQTVFVESLDDAGAIVVGAVMKRAIGRLKNMDDKEVGKMPEIQGIFPDPSFSNICIESLERMIFVEEHIHKAGIEEKKESEQKISEQMRKNVEEESDVDSLLDSEEDYEEGDTFFRKHKHRTYSLCTRKGVEQFKKFLKGTLGERNWKLWVDIDRMRLMANEDEILLYLCWLREHYHKPGAEFELTPEQKAQMGLGEPSAWTLEKLLGVQNMLAEPLLLYWAPRFLLKQMMRSNPDRNLLYQHLKHMKAPSGVEPSPPTAPLLPLRPKSCLPRIRKPELTISPHVVHSLPGFQPVITDTSPPVGMKRAYAEPTLKFIEAWQREQMVHTQLLSPSLQVDRTSTPRLRRPMSAKTNTTQHLNMSFKQRPKSAIVKPSTTCPSTGRSTSSRISVESATGRVRVKSSPGVAEGMPSPRSRSSGTTRSRPSSAASSIRSVRSDAAESELSDFLGGDRMEHMLQALHRENDAGCFFRRYVEKSGSKAWIDNLNLWRDVQDYHLLFYSKYLDPYVVSKKAKSIFSKYITVGARCRVSISTEATNEIRARLDPPFEDLFDAAEEHAIQVVHEAWLDMWETDQKTYNKVELIEVKRHLETKSKYVIHLKKTGLIKEAISTPDIMEGYEDPVYDETLLANIPDEFKDYTLEKLVHNRIELEHFRNFLAENYASMDIMCWMDIEAFRRILHADEKKRNMKAVEIKMKYLNKKYFFGPNSPAGKEGQDKVAEAGGGWGKLLDDRPPNPMILEAQKYVQERLEKKWLPLFLATPEFAIRQKPKTNMDDVVDDVIVQKKKKSLNMLKLLDSKWVSSSKEIIIFRKALMNPVTSLQFRRFVSIKGDSLLENDVLFWLEVQKFKDMYHAHCEEALIVQKINTIINCFIESQIPPSLQIDIQEEMAERVIDRKYEKSPYLFREAQLYVFRVLFPHWNEFCSFRLNLAEDKVLPTIERRRRHARVKERKRLQEFEEKQAKREKEAERRAALGLPPLGEDDDFHDPFLALGAGADSAEAEGDQDDKDKISWTYSSYMNALEREELLNNTEESSFTSLLTDTGSVKSEVVSDKGSAGSVQSDGANKASKNDGQVPKQNGDVTNGKRRSKDSGSNTSLLDPQQVGDHRLPRQVRSDSMQSQTRVAFQDPKTDNTAK</sequence>
<feature type="compositionally biased region" description="Basic and acidic residues" evidence="1">
    <location>
        <begin position="1330"/>
        <end position="1345"/>
    </location>
</feature>
<dbReference type="InterPro" id="IPR016137">
    <property type="entry name" value="RGS"/>
</dbReference>